<dbReference type="EMBL" id="CAJOBJ010211396">
    <property type="protein sequence ID" value="CAF5012022.1"/>
    <property type="molecule type" value="Genomic_DNA"/>
</dbReference>
<evidence type="ECO:0000313" key="3">
    <source>
        <dbReference type="Proteomes" id="UP000681967"/>
    </source>
</evidence>
<dbReference type="Proteomes" id="UP000681967">
    <property type="component" value="Unassembled WGS sequence"/>
</dbReference>
<organism evidence="1 3">
    <name type="scientific">Rotaria magnacalcarata</name>
    <dbReference type="NCBI Taxonomy" id="392030"/>
    <lineage>
        <taxon>Eukaryota</taxon>
        <taxon>Metazoa</taxon>
        <taxon>Spiralia</taxon>
        <taxon>Gnathifera</taxon>
        <taxon>Rotifera</taxon>
        <taxon>Eurotatoria</taxon>
        <taxon>Bdelloidea</taxon>
        <taxon>Philodinida</taxon>
        <taxon>Philodinidae</taxon>
        <taxon>Rotaria</taxon>
    </lineage>
</organism>
<name>A0A8S2ZTJ4_9BILA</name>
<comment type="caution">
    <text evidence="1">The sequence shown here is derived from an EMBL/GenBank/DDBJ whole genome shotgun (WGS) entry which is preliminary data.</text>
</comment>
<gene>
    <name evidence="1" type="ORF">BYL167_LOCUS42219</name>
    <name evidence="2" type="ORF">GIL414_LOCUS57932</name>
</gene>
<proteinExistence type="predicted"/>
<evidence type="ECO:0000313" key="1">
    <source>
        <dbReference type="EMBL" id="CAF4652197.1"/>
    </source>
</evidence>
<dbReference type="AlphaFoldDB" id="A0A8S2ZTJ4"/>
<dbReference type="EMBL" id="CAJOBH010109087">
    <property type="protein sequence ID" value="CAF4652197.1"/>
    <property type="molecule type" value="Genomic_DNA"/>
</dbReference>
<dbReference type="Proteomes" id="UP000681720">
    <property type="component" value="Unassembled WGS sequence"/>
</dbReference>
<reference evidence="1" key="1">
    <citation type="submission" date="2021-02" db="EMBL/GenBank/DDBJ databases">
        <authorList>
            <person name="Nowell W R."/>
        </authorList>
    </citation>
    <scope>NUCLEOTIDE SEQUENCE</scope>
</reference>
<feature type="non-terminal residue" evidence="1">
    <location>
        <position position="1"/>
    </location>
</feature>
<sequence length="76" mass="8457">ARDDNERNSFLAQLVADTRTNQQAVMDLVVQRKNNYQSAILKRRIELERFVAKLGGPDADDQAAIEAGKALLARTS</sequence>
<accession>A0A8S2ZTJ4</accession>
<evidence type="ECO:0000313" key="2">
    <source>
        <dbReference type="EMBL" id="CAF5012022.1"/>
    </source>
</evidence>
<protein>
    <submittedName>
        <fullName evidence="1">Uncharacterized protein</fullName>
    </submittedName>
</protein>